<keyword evidence="2" id="KW-1185">Reference proteome</keyword>
<name>A0A1Y0SWR4_9CAUD</name>
<accession>A0A1Y0SWR4</accession>
<protein>
    <submittedName>
        <fullName evidence="1">Uncharacterized protein</fullName>
    </submittedName>
</protein>
<gene>
    <name evidence="1" type="ORF">PHABIO_304</name>
</gene>
<dbReference type="Proteomes" id="UP000225448">
    <property type="component" value="Segment"/>
</dbReference>
<evidence type="ECO:0000313" key="1">
    <source>
        <dbReference type="EMBL" id="ARV76935.1"/>
    </source>
</evidence>
<evidence type="ECO:0000313" key="2">
    <source>
        <dbReference type="Proteomes" id="UP000225448"/>
    </source>
</evidence>
<sequence>MYTMTNHHYKLEMVITTADEARVENNQGEFAEEIESEILFDRRCNETITDMIDADGGWTEGKDEFIMSFKDMVPTHTDPMHHFTQRYYRRPQ</sequence>
<dbReference type="EMBL" id="MF042360">
    <property type="protein sequence ID" value="ARV76935.1"/>
    <property type="molecule type" value="Genomic_DNA"/>
</dbReference>
<reference evidence="1 2" key="1">
    <citation type="submission" date="2017-05" db="EMBL/GenBank/DDBJ databases">
        <authorList>
            <person name="Song R."/>
            <person name="Chenine A.L."/>
            <person name="Ruprecht R.M."/>
        </authorList>
    </citation>
    <scope>NUCLEOTIDE SEQUENCE [LARGE SCALE GENOMIC DNA]</scope>
</reference>
<organism evidence="1 2">
    <name type="scientific">Pseudomonas phage Phabio</name>
    <dbReference type="NCBI Taxonomy" id="2006668"/>
    <lineage>
        <taxon>Viruses</taxon>
        <taxon>Duplodnaviria</taxon>
        <taxon>Heunggongvirae</taxon>
        <taxon>Uroviricota</taxon>
        <taxon>Caudoviricetes</taxon>
        <taxon>Chimalliviridae</taxon>
        <taxon>Phabiovirus</taxon>
        <taxon>Phabiovirus phabio</taxon>
    </lineage>
</organism>
<proteinExistence type="predicted"/>